<dbReference type="AlphaFoldDB" id="A0A6J6RZR0"/>
<organism evidence="1">
    <name type="scientific">freshwater metagenome</name>
    <dbReference type="NCBI Taxonomy" id="449393"/>
    <lineage>
        <taxon>unclassified sequences</taxon>
        <taxon>metagenomes</taxon>
        <taxon>ecological metagenomes</taxon>
    </lineage>
</organism>
<accession>A0A6J6RZR0</accession>
<dbReference type="EMBL" id="CAEZXR010000353">
    <property type="protein sequence ID" value="CAB4728003.1"/>
    <property type="molecule type" value="Genomic_DNA"/>
</dbReference>
<proteinExistence type="predicted"/>
<evidence type="ECO:0000313" key="1">
    <source>
        <dbReference type="EMBL" id="CAB4728003.1"/>
    </source>
</evidence>
<sequence>MIETWLNPACSTSRTTVLGRDEVSLVRVIATGRS</sequence>
<reference evidence="1" key="1">
    <citation type="submission" date="2020-05" db="EMBL/GenBank/DDBJ databases">
        <authorList>
            <person name="Chiriac C."/>
            <person name="Salcher M."/>
            <person name="Ghai R."/>
            <person name="Kavagutti S V."/>
        </authorList>
    </citation>
    <scope>NUCLEOTIDE SEQUENCE</scope>
</reference>
<protein>
    <submittedName>
        <fullName evidence="1">Unannotated protein</fullName>
    </submittedName>
</protein>
<gene>
    <name evidence="1" type="ORF">UFOPK2579_02407</name>
</gene>
<name>A0A6J6RZR0_9ZZZZ</name>